<sequence length="625" mass="67625">MIKEQFLIVLFFLFFGKHSSQNINLALGKTVTSSSIENPIYPNSNLTDGNFITSAKTASALSPPNAEWFLIDLGTDYFIQNITLGTVVPDNGLSRRFMIITYPGNLQNLGNNPRTYISATNISPQYNRFIYTSRPPSFDFGETATNPNIPGNAGQNLGPVFVNGIFNVNLGIHRARFILILNLQDTSLEFTECQVAPGPVAVRTFINNGFEQGSTFNNSSLIPEGSVPGWSTTEAVNSNETTFSLGGNIEFWKSGFLGVQAYQGNYFIELNAYSNSKLERYPICILPNEVFNWSLAHRGRNGTDVMRLVIDDIDVAEFTDSNSQTGTHTKTILPGGTESSLTIANDPTTTTGWTRYYGTWKNTTGISKQITFGFRAVSSAGGSISAGNFLDDVRISGLTAIMSLDKSNKNGSENIASANLPKILINGILTVPRTIQVSIIGGTSVRGIDYTTTPASGPLSITIPAGNYDGTEATAVSMASVLQIVQDFTAEGDETIILKLENPGTDDFQTADNSSCQGAVLTSTYTITDPVCYKNPLTTGIALPTQMGITAFNRAGNSTSNWPKIRTGGYLVLESSTKGMVITRTVKENITNPVIGMIIYETNDNCISIYTSSGWRCYRSLACPD</sequence>
<keyword evidence="2" id="KW-1185">Reference proteome</keyword>
<dbReference type="OrthoDB" id="919278at2"/>
<gene>
    <name evidence="1" type="ORF">SAMN05421594_3103</name>
</gene>
<dbReference type="InterPro" id="IPR008979">
    <property type="entry name" value="Galactose-bd-like_sf"/>
</dbReference>
<protein>
    <recommendedName>
        <fullName evidence="3">F5/8 type C domain-containing protein</fullName>
    </recommendedName>
</protein>
<dbReference type="InterPro" id="IPR038081">
    <property type="entry name" value="CalX-like_sf"/>
</dbReference>
<accession>A0A1I4ZMT6</accession>
<dbReference type="Gene3D" id="2.60.120.260">
    <property type="entry name" value="Galactose-binding domain-like"/>
    <property type="match status" value="1"/>
</dbReference>
<evidence type="ECO:0000313" key="2">
    <source>
        <dbReference type="Proteomes" id="UP000198769"/>
    </source>
</evidence>
<reference evidence="2" key="1">
    <citation type="submission" date="2016-10" db="EMBL/GenBank/DDBJ databases">
        <authorList>
            <person name="Varghese N."/>
            <person name="Submissions S."/>
        </authorList>
    </citation>
    <scope>NUCLEOTIDE SEQUENCE [LARGE SCALE GENOMIC DNA]</scope>
    <source>
        <strain evidence="2">DSM 25575</strain>
    </source>
</reference>
<proteinExistence type="predicted"/>
<dbReference type="RefSeq" id="WP_090025254.1">
    <property type="nucleotide sequence ID" value="NZ_FOVD01000004.1"/>
</dbReference>
<dbReference type="SUPFAM" id="SSF141072">
    <property type="entry name" value="CalX-like"/>
    <property type="match status" value="1"/>
</dbReference>
<name>A0A1I4ZMT6_CHROL</name>
<dbReference type="EMBL" id="FOVD01000004">
    <property type="protein sequence ID" value="SFN51532.1"/>
    <property type="molecule type" value="Genomic_DNA"/>
</dbReference>
<organism evidence="1 2">
    <name type="scientific">Chryseobacterium oleae</name>
    <dbReference type="NCBI Taxonomy" id="491207"/>
    <lineage>
        <taxon>Bacteria</taxon>
        <taxon>Pseudomonadati</taxon>
        <taxon>Bacteroidota</taxon>
        <taxon>Flavobacteriia</taxon>
        <taxon>Flavobacteriales</taxon>
        <taxon>Weeksellaceae</taxon>
        <taxon>Chryseobacterium group</taxon>
        <taxon>Chryseobacterium</taxon>
    </lineage>
</organism>
<evidence type="ECO:0000313" key="1">
    <source>
        <dbReference type="EMBL" id="SFN51532.1"/>
    </source>
</evidence>
<evidence type="ECO:0008006" key="3">
    <source>
        <dbReference type="Google" id="ProtNLM"/>
    </source>
</evidence>
<dbReference type="AlphaFoldDB" id="A0A1I4ZMT6"/>
<dbReference type="Proteomes" id="UP000198769">
    <property type="component" value="Unassembled WGS sequence"/>
</dbReference>
<dbReference type="Gene3D" id="2.60.40.2030">
    <property type="match status" value="1"/>
</dbReference>
<dbReference type="SUPFAM" id="SSF49785">
    <property type="entry name" value="Galactose-binding domain-like"/>
    <property type="match status" value="1"/>
</dbReference>